<proteinExistence type="predicted"/>
<feature type="non-terminal residue" evidence="2">
    <location>
        <position position="107"/>
    </location>
</feature>
<accession>A0A074ZRS0</accession>
<dbReference type="EMBL" id="KL619198">
    <property type="protein sequence ID" value="KER18014.1"/>
    <property type="molecule type" value="Genomic_DNA"/>
</dbReference>
<sequence>MRTSTAEEQTSPVPMTVVRREPIATVVKLPAKREVRMGNLISKDGAPSPTTDSEVDQPETVVRPSRAKLAPTSVPCSVTLDVLDFSTITPASSRQRRRRVLSKLDSL</sequence>
<gene>
    <name evidence="2" type="ORF">T265_16356</name>
</gene>
<feature type="region of interest" description="Disordered" evidence="1">
    <location>
        <begin position="38"/>
        <end position="61"/>
    </location>
</feature>
<evidence type="ECO:0000313" key="2">
    <source>
        <dbReference type="EMBL" id="KER18014.1"/>
    </source>
</evidence>
<dbReference type="KEGG" id="ovi:T265_16356"/>
<organism evidence="2 3">
    <name type="scientific">Opisthorchis viverrini</name>
    <name type="common">Southeast Asian liver fluke</name>
    <dbReference type="NCBI Taxonomy" id="6198"/>
    <lineage>
        <taxon>Eukaryota</taxon>
        <taxon>Metazoa</taxon>
        <taxon>Spiralia</taxon>
        <taxon>Lophotrochozoa</taxon>
        <taxon>Platyhelminthes</taxon>
        <taxon>Trematoda</taxon>
        <taxon>Digenea</taxon>
        <taxon>Opisthorchiida</taxon>
        <taxon>Opisthorchiata</taxon>
        <taxon>Opisthorchiidae</taxon>
        <taxon>Opisthorchis</taxon>
    </lineage>
</organism>
<name>A0A074ZRS0_OPIVI</name>
<evidence type="ECO:0000256" key="1">
    <source>
        <dbReference type="SAM" id="MobiDB-lite"/>
    </source>
</evidence>
<dbReference type="AlphaFoldDB" id="A0A074ZRS0"/>
<dbReference type="CTD" id="20330521"/>
<dbReference type="OrthoDB" id="6253859at2759"/>
<dbReference type="RefSeq" id="XP_009178239.1">
    <property type="nucleotide sequence ID" value="XM_009179975.1"/>
</dbReference>
<dbReference type="Proteomes" id="UP000054324">
    <property type="component" value="Unassembled WGS sequence"/>
</dbReference>
<keyword evidence="3" id="KW-1185">Reference proteome</keyword>
<dbReference type="GeneID" id="20330521"/>
<protein>
    <submittedName>
        <fullName evidence="2">Uncharacterized protein</fullName>
    </submittedName>
</protein>
<evidence type="ECO:0000313" key="3">
    <source>
        <dbReference type="Proteomes" id="UP000054324"/>
    </source>
</evidence>
<reference evidence="2 3" key="1">
    <citation type="submission" date="2013-11" db="EMBL/GenBank/DDBJ databases">
        <title>Opisthorchis viverrini - life in the bile duct.</title>
        <authorList>
            <person name="Young N.D."/>
            <person name="Nagarajan N."/>
            <person name="Lin S.J."/>
            <person name="Korhonen P.K."/>
            <person name="Jex A.R."/>
            <person name="Hall R.S."/>
            <person name="Safavi-Hemami H."/>
            <person name="Kaewkong W."/>
            <person name="Bertrand D."/>
            <person name="Gao S."/>
            <person name="Seet Q."/>
            <person name="Wongkham S."/>
            <person name="Teh B.T."/>
            <person name="Wongkham C."/>
            <person name="Intapan P.M."/>
            <person name="Maleewong W."/>
            <person name="Yang X."/>
            <person name="Hu M."/>
            <person name="Wang Z."/>
            <person name="Hofmann A."/>
            <person name="Sternberg P.W."/>
            <person name="Tan P."/>
            <person name="Wang J."/>
            <person name="Gasser R.B."/>
        </authorList>
    </citation>
    <scope>NUCLEOTIDE SEQUENCE [LARGE SCALE GENOMIC DNA]</scope>
</reference>